<dbReference type="Proteomes" id="UP000552683">
    <property type="component" value="Unassembled WGS sequence"/>
</dbReference>
<evidence type="ECO:0000313" key="3">
    <source>
        <dbReference type="EMBL" id="MBC2883673.1"/>
    </source>
</evidence>
<dbReference type="InterPro" id="IPR028098">
    <property type="entry name" value="Glyco_trans_4-like_N"/>
</dbReference>
<feature type="domain" description="Glycosyltransferase subfamily 4-like N-terminal" evidence="2">
    <location>
        <begin position="18"/>
        <end position="163"/>
    </location>
</feature>
<dbReference type="GO" id="GO:0016757">
    <property type="term" value="F:glycosyltransferase activity"/>
    <property type="evidence" value="ECO:0007669"/>
    <property type="project" value="InterPro"/>
</dbReference>
<keyword evidence="3" id="KW-0808">Transferase</keyword>
<dbReference type="SUPFAM" id="SSF53756">
    <property type="entry name" value="UDP-Glycosyltransferase/glycogen phosphorylase"/>
    <property type="match status" value="1"/>
</dbReference>
<dbReference type="Gene3D" id="3.40.50.2000">
    <property type="entry name" value="Glycogen Phosphorylase B"/>
    <property type="match status" value="2"/>
</dbReference>
<evidence type="ECO:0000259" key="2">
    <source>
        <dbReference type="Pfam" id="PF13439"/>
    </source>
</evidence>
<keyword evidence="4" id="KW-1185">Reference proteome</keyword>
<dbReference type="PANTHER" id="PTHR45947:SF3">
    <property type="entry name" value="SULFOQUINOVOSYL TRANSFERASE SQD2"/>
    <property type="match status" value="1"/>
</dbReference>
<dbReference type="InterPro" id="IPR001296">
    <property type="entry name" value="Glyco_trans_1"/>
</dbReference>
<gene>
    <name evidence="3" type="ORF">H7R39_10495</name>
</gene>
<dbReference type="CDD" id="cd03801">
    <property type="entry name" value="GT4_PimA-like"/>
    <property type="match status" value="1"/>
</dbReference>
<dbReference type="Pfam" id="PF00534">
    <property type="entry name" value="Glycos_transf_1"/>
    <property type="match status" value="1"/>
</dbReference>
<dbReference type="EMBL" id="JACLZK010000002">
    <property type="protein sequence ID" value="MBC2883673.1"/>
    <property type="molecule type" value="Genomic_DNA"/>
</dbReference>
<protein>
    <submittedName>
        <fullName evidence="3">Glycosyltransferase family 4 protein</fullName>
    </submittedName>
</protein>
<dbReference type="AlphaFoldDB" id="A0A842JE83"/>
<feature type="domain" description="Glycosyl transferase family 1" evidence="1">
    <location>
        <begin position="170"/>
        <end position="328"/>
    </location>
</feature>
<organism evidence="3 4">
    <name type="scientific">Campylobacter massiliensis</name>
    <dbReference type="NCBI Taxonomy" id="2762557"/>
    <lineage>
        <taxon>Bacteria</taxon>
        <taxon>Pseudomonadati</taxon>
        <taxon>Campylobacterota</taxon>
        <taxon>Epsilonproteobacteria</taxon>
        <taxon>Campylobacterales</taxon>
        <taxon>Campylobacteraceae</taxon>
        <taxon>Campylobacter</taxon>
    </lineage>
</organism>
<dbReference type="InterPro" id="IPR050194">
    <property type="entry name" value="Glycosyltransferase_grp1"/>
</dbReference>
<sequence length="350" mass="38514">MKKTDKINILELESSLGFGGQEHRTQRVINGLNKDKFKVFYALNPGSKSFEKPIDCEFVKFNLSKVYNIFEIFKICRFVREKNISVIATHSGKDGNIGAIVSKLTGAKVVRTRHLQTPIRSAFSYNVNDKIVAVSNAVKTQLVSQGVRENLIDVIYTGVDTARFNPNFTKNIKEELNLSSECVVVGIVAVLRAAKNHQLLFEAFSELNLPNTALVVVGDGPQEENLKKIKTPNIYMLGSRTNVSEFLGSFDIFVLPSKMEALGTALLEAQSCGVPCIGSDAGGIGEAINSGETGLLFKNGDKESLKEALKTLIEDAALRAKFSVNAREFIVRNFSIETMVAQTEAMYEAF</sequence>
<evidence type="ECO:0000259" key="1">
    <source>
        <dbReference type="Pfam" id="PF00534"/>
    </source>
</evidence>
<comment type="caution">
    <text evidence="3">The sequence shown here is derived from an EMBL/GenBank/DDBJ whole genome shotgun (WGS) entry which is preliminary data.</text>
</comment>
<dbReference type="Pfam" id="PF13439">
    <property type="entry name" value="Glyco_transf_4"/>
    <property type="match status" value="1"/>
</dbReference>
<proteinExistence type="predicted"/>
<reference evidence="3 4" key="1">
    <citation type="submission" date="2020-08" db="EMBL/GenBank/DDBJ databases">
        <title>Complete genome and description of Campylobacter massiliensis Marseille-Q3452 sp. nov.</title>
        <authorList>
            <person name="Antezack A."/>
        </authorList>
    </citation>
    <scope>NUCLEOTIDE SEQUENCE [LARGE SCALE GENOMIC DNA]</scope>
    <source>
        <strain evidence="3 4">Marseille-Q3452</strain>
    </source>
</reference>
<name>A0A842JE83_9BACT</name>
<dbReference type="PANTHER" id="PTHR45947">
    <property type="entry name" value="SULFOQUINOVOSYL TRANSFERASE SQD2"/>
    <property type="match status" value="1"/>
</dbReference>
<dbReference type="RefSeq" id="WP_185899220.1">
    <property type="nucleotide sequence ID" value="NZ_JACLZK010000002.1"/>
</dbReference>
<accession>A0A842JE83</accession>
<evidence type="ECO:0000313" key="4">
    <source>
        <dbReference type="Proteomes" id="UP000552683"/>
    </source>
</evidence>